<reference evidence="2" key="1">
    <citation type="submission" date="2017-02" db="EMBL/GenBank/DDBJ databases">
        <authorList>
            <person name="Varghese N."/>
            <person name="Submissions S."/>
        </authorList>
    </citation>
    <scope>NUCLEOTIDE SEQUENCE [LARGE SCALE GENOMIC DNA]</scope>
    <source>
        <strain evidence="2">DSM 22385</strain>
    </source>
</reference>
<dbReference type="OrthoDB" id="798105at2"/>
<evidence type="ECO:0000313" key="2">
    <source>
        <dbReference type="Proteomes" id="UP000189981"/>
    </source>
</evidence>
<dbReference type="AlphaFoldDB" id="A0A1T5BQB4"/>
<organism evidence="1 2">
    <name type="scientific">Daejeonella lutea</name>
    <dbReference type="NCBI Taxonomy" id="572036"/>
    <lineage>
        <taxon>Bacteria</taxon>
        <taxon>Pseudomonadati</taxon>
        <taxon>Bacteroidota</taxon>
        <taxon>Sphingobacteriia</taxon>
        <taxon>Sphingobacteriales</taxon>
        <taxon>Sphingobacteriaceae</taxon>
        <taxon>Daejeonella</taxon>
    </lineage>
</organism>
<proteinExistence type="predicted"/>
<dbReference type="EMBL" id="FUYR01000001">
    <property type="protein sequence ID" value="SKB49123.1"/>
    <property type="molecule type" value="Genomic_DNA"/>
</dbReference>
<protein>
    <submittedName>
        <fullName evidence="1">Uncharacterized protein</fullName>
    </submittedName>
</protein>
<sequence>MEHPLRITHNNSDYVFKLIKDSPVTKETKEFRIRLGEEEILICKTPTGWAQKNSDAQHLKPDLLNAIGHSLSLRFRLS</sequence>
<keyword evidence="2" id="KW-1185">Reference proteome</keyword>
<evidence type="ECO:0000313" key="1">
    <source>
        <dbReference type="EMBL" id="SKB49123.1"/>
    </source>
</evidence>
<accession>A0A1T5BQB4</accession>
<dbReference type="RefSeq" id="WP_079702093.1">
    <property type="nucleotide sequence ID" value="NZ_FUYR01000001.1"/>
</dbReference>
<gene>
    <name evidence="1" type="ORF">SAMN05661099_1643</name>
</gene>
<name>A0A1T5BQB4_9SPHI</name>
<dbReference type="Proteomes" id="UP000189981">
    <property type="component" value="Unassembled WGS sequence"/>
</dbReference>